<keyword evidence="1 5" id="KW-0547">Nucleotide-binding</keyword>
<reference evidence="9" key="1">
    <citation type="submission" date="2020-11" db="EMBL/GenBank/DDBJ databases">
        <authorList>
            <person name="Koelle M."/>
            <person name="Horta M.A.C."/>
            <person name="Nowrousian M."/>
            <person name="Ohm R.A."/>
            <person name="Benz P."/>
            <person name="Pilgard A."/>
        </authorList>
    </citation>
    <scope>NUCLEOTIDE SEQUENCE</scope>
    <source>
        <strain evidence="9">FPRL280</strain>
    </source>
</reference>
<dbReference type="SUPFAM" id="SSF52540">
    <property type="entry name" value="P-loop containing nucleoside triphosphate hydrolases"/>
    <property type="match status" value="1"/>
</dbReference>
<comment type="caution">
    <text evidence="9">The sequence shown here is derived from an EMBL/GenBank/DDBJ whole genome shotgun (WGS) entry which is preliminary data.</text>
</comment>
<feature type="domain" description="Helicase C-terminal" evidence="8">
    <location>
        <begin position="314"/>
        <end position="495"/>
    </location>
</feature>
<feature type="region of interest" description="Disordered" evidence="6">
    <location>
        <begin position="595"/>
        <end position="715"/>
    </location>
</feature>
<dbReference type="SMART" id="SM00487">
    <property type="entry name" value="DEXDc"/>
    <property type="match status" value="1"/>
</dbReference>
<comment type="function">
    <text evidence="5">RNA helicase.</text>
</comment>
<comment type="catalytic activity">
    <reaction evidence="5">
        <text>ATP + H2O = ADP + phosphate + H(+)</text>
        <dbReference type="Rhea" id="RHEA:13065"/>
        <dbReference type="ChEBI" id="CHEBI:15377"/>
        <dbReference type="ChEBI" id="CHEBI:15378"/>
        <dbReference type="ChEBI" id="CHEBI:30616"/>
        <dbReference type="ChEBI" id="CHEBI:43474"/>
        <dbReference type="ChEBI" id="CHEBI:456216"/>
        <dbReference type="EC" id="3.6.4.13"/>
    </reaction>
</comment>
<keyword evidence="4 5" id="KW-0694">RNA-binding</keyword>
<accession>A0A8H7U4S1</accession>
<comment type="similarity">
    <text evidence="5">Belongs to the DEAD box helicase family.</text>
</comment>
<dbReference type="PROSITE" id="PS51192">
    <property type="entry name" value="HELICASE_ATP_BIND_1"/>
    <property type="match status" value="1"/>
</dbReference>
<feature type="compositionally biased region" description="Polar residues" evidence="6">
    <location>
        <begin position="598"/>
        <end position="612"/>
    </location>
</feature>
<evidence type="ECO:0000256" key="1">
    <source>
        <dbReference type="ARBA" id="ARBA00022741"/>
    </source>
</evidence>
<protein>
    <recommendedName>
        <fullName evidence="5">ATP-dependent RNA helicase</fullName>
        <ecNumber evidence="5">3.6.4.13</ecNumber>
    </recommendedName>
</protein>
<dbReference type="PROSITE" id="PS51194">
    <property type="entry name" value="HELICASE_CTER"/>
    <property type="match status" value="1"/>
</dbReference>
<evidence type="ECO:0000256" key="4">
    <source>
        <dbReference type="ARBA" id="ARBA00022884"/>
    </source>
</evidence>
<dbReference type="SMART" id="SM00490">
    <property type="entry name" value="HELICc"/>
    <property type="match status" value="1"/>
</dbReference>
<keyword evidence="3 5" id="KW-0067">ATP-binding</keyword>
<dbReference type="Gene3D" id="3.40.50.300">
    <property type="entry name" value="P-loop containing nucleotide triphosphate hydrolases"/>
    <property type="match status" value="2"/>
</dbReference>
<name>A0A8H7U4S1_9APHY</name>
<gene>
    <name evidence="9" type="ORF">IEO21_02130</name>
</gene>
<evidence type="ECO:0000256" key="6">
    <source>
        <dbReference type="SAM" id="MobiDB-lite"/>
    </source>
</evidence>
<dbReference type="InterPro" id="IPR027417">
    <property type="entry name" value="P-loop_NTPase"/>
</dbReference>
<keyword evidence="2 5" id="KW-0378">Hydrolase</keyword>
<evidence type="ECO:0000313" key="9">
    <source>
        <dbReference type="EMBL" id="KAF9819387.1"/>
    </source>
</evidence>
<evidence type="ECO:0000256" key="2">
    <source>
        <dbReference type="ARBA" id="ARBA00022801"/>
    </source>
</evidence>
<dbReference type="GO" id="GO:0003724">
    <property type="term" value="F:RNA helicase activity"/>
    <property type="evidence" value="ECO:0007669"/>
    <property type="project" value="UniProtKB-EC"/>
</dbReference>
<organism evidence="9 10">
    <name type="scientific">Rhodonia placenta</name>
    <dbReference type="NCBI Taxonomy" id="104341"/>
    <lineage>
        <taxon>Eukaryota</taxon>
        <taxon>Fungi</taxon>
        <taxon>Dikarya</taxon>
        <taxon>Basidiomycota</taxon>
        <taxon>Agaricomycotina</taxon>
        <taxon>Agaricomycetes</taxon>
        <taxon>Polyporales</taxon>
        <taxon>Adustoporiaceae</taxon>
        <taxon>Rhodonia</taxon>
    </lineage>
</organism>
<keyword evidence="5" id="KW-0347">Helicase</keyword>
<evidence type="ECO:0000259" key="7">
    <source>
        <dbReference type="PROSITE" id="PS51192"/>
    </source>
</evidence>
<sequence>MSEEAALKETANSQQVTEPSTLPEAEEVDRASFASLKDKISLPTWTAITEKPFHLKTMSPVQEAVLPLLPQLAEPFVEAGTGKRPARDLLVRAKTGTGKTLAFLVPAVEARLKAIEAAGNQGVQDAGLVQDKKLEVRVQRVYARTQIGTIIISPTRELATQIANEAMRLTQHHDGFEVRLFIGGASKVRQMRDFMKGRRDIVVGTPGRLRDLLENEPEFTKAASQANMLVLDEADTLLDMGFRDDLEAIINYMPKQPLRQTFMFSATVSTEIRQIARAALDKNHVFIDCVSDDAPPTHAHIPQYHTVLPNAGEQLPHLLRLLAHDQLTNEKSKIIMFLPTTKMTQLFATVIRQLGATCLPSGKQTKIFEIHSKRSQALRDNTSRDFRNDKSRASILISSDVSARGIDYPGVTRVIQVGVPTSSDQYIHRVGRTGRGMNTVGRADIVLLPWEVGFVTWQLTHIPLKPLTTNELKKQVTELAKTYDATAPLEVKEQRNVLDRRGYPMPQPIWPYSPAHEKFNESITSFVEKIDEEAVKEVMMSNLGYYIGRSGDLRVQRNVVVEGVKDWTVKTMGLPAPPYVSPAFLAKLGLAGGGEGRNNGSRDSPSSFSRPGQRSWEGRGSQRSWEGRGSQRSDRRSDDRERGDSRGRFTNDRHDRRQQSSERDRHSFSDRDQRSFSDRDQRPQFSERDRRPQFSDRRQQPYERERRPRSFGVAE</sequence>
<dbReference type="PANTHER" id="PTHR24031">
    <property type="entry name" value="RNA HELICASE"/>
    <property type="match status" value="1"/>
</dbReference>
<dbReference type="Pfam" id="PF00271">
    <property type="entry name" value="Helicase_C"/>
    <property type="match status" value="1"/>
</dbReference>
<feature type="domain" description="Helicase ATP-binding" evidence="7">
    <location>
        <begin position="80"/>
        <end position="286"/>
    </location>
</feature>
<evidence type="ECO:0000256" key="3">
    <source>
        <dbReference type="ARBA" id="ARBA00022840"/>
    </source>
</evidence>
<dbReference type="GO" id="GO:0005524">
    <property type="term" value="F:ATP binding"/>
    <property type="evidence" value="ECO:0007669"/>
    <property type="project" value="UniProtKB-UniRule"/>
</dbReference>
<evidence type="ECO:0000256" key="5">
    <source>
        <dbReference type="RuleBase" id="RU365068"/>
    </source>
</evidence>
<dbReference type="Pfam" id="PF00270">
    <property type="entry name" value="DEAD"/>
    <property type="match status" value="1"/>
</dbReference>
<feature type="region of interest" description="Disordered" evidence="6">
    <location>
        <begin position="1"/>
        <end position="27"/>
    </location>
</feature>
<feature type="compositionally biased region" description="Basic and acidic residues" evidence="6">
    <location>
        <begin position="625"/>
        <end position="708"/>
    </location>
</feature>
<evidence type="ECO:0000313" key="10">
    <source>
        <dbReference type="Proteomes" id="UP000639403"/>
    </source>
</evidence>
<proteinExistence type="inferred from homology"/>
<dbReference type="EC" id="3.6.4.13" evidence="5"/>
<dbReference type="EMBL" id="JADOXO010000019">
    <property type="protein sequence ID" value="KAF9819387.1"/>
    <property type="molecule type" value="Genomic_DNA"/>
</dbReference>
<dbReference type="CDD" id="cd18787">
    <property type="entry name" value="SF2_C_DEAD"/>
    <property type="match status" value="1"/>
</dbReference>
<dbReference type="InterPro" id="IPR001650">
    <property type="entry name" value="Helicase_C-like"/>
</dbReference>
<reference evidence="9" key="2">
    <citation type="journal article" name="Front. Microbiol.">
        <title>Degradative Capacity of Two Strains of Rhodonia placenta: From Phenotype to Genotype.</title>
        <authorList>
            <person name="Kolle M."/>
            <person name="Horta M.A.C."/>
            <person name="Nowrousian M."/>
            <person name="Ohm R.A."/>
            <person name="Benz J.P."/>
            <person name="Pilgard A."/>
        </authorList>
    </citation>
    <scope>NUCLEOTIDE SEQUENCE</scope>
    <source>
        <strain evidence="9">FPRL280</strain>
    </source>
</reference>
<dbReference type="GO" id="GO:0016787">
    <property type="term" value="F:hydrolase activity"/>
    <property type="evidence" value="ECO:0007669"/>
    <property type="project" value="UniProtKB-KW"/>
</dbReference>
<dbReference type="InterPro" id="IPR011545">
    <property type="entry name" value="DEAD/DEAH_box_helicase_dom"/>
</dbReference>
<dbReference type="Proteomes" id="UP000639403">
    <property type="component" value="Unassembled WGS sequence"/>
</dbReference>
<feature type="compositionally biased region" description="Polar residues" evidence="6">
    <location>
        <begin position="10"/>
        <end position="20"/>
    </location>
</feature>
<evidence type="ECO:0000259" key="8">
    <source>
        <dbReference type="PROSITE" id="PS51194"/>
    </source>
</evidence>
<dbReference type="GO" id="GO:0003723">
    <property type="term" value="F:RNA binding"/>
    <property type="evidence" value="ECO:0007669"/>
    <property type="project" value="UniProtKB-UniRule"/>
</dbReference>
<dbReference type="AlphaFoldDB" id="A0A8H7U4S1"/>
<comment type="domain">
    <text evidence="5">The Q motif is unique to and characteristic of the DEAD box family of RNA helicases and controls ATP binding and hydrolysis.</text>
</comment>
<dbReference type="InterPro" id="IPR014001">
    <property type="entry name" value="Helicase_ATP-bd"/>
</dbReference>